<dbReference type="InterPro" id="IPR046335">
    <property type="entry name" value="LacI/GalR-like_sensor"/>
</dbReference>
<evidence type="ECO:0000313" key="6">
    <source>
        <dbReference type="Proteomes" id="UP000321720"/>
    </source>
</evidence>
<dbReference type="CDD" id="cd01392">
    <property type="entry name" value="HTH_LacI"/>
    <property type="match status" value="1"/>
</dbReference>
<reference evidence="5 6" key="1">
    <citation type="submission" date="2019-07" db="EMBL/GenBank/DDBJ databases">
        <title>Whole genome shotgun sequence of Cellulomonas composti NBRC 100758.</title>
        <authorList>
            <person name="Hosoyama A."/>
            <person name="Uohara A."/>
            <person name="Ohji S."/>
            <person name="Ichikawa N."/>
        </authorList>
    </citation>
    <scope>NUCLEOTIDE SEQUENCE [LARGE SCALE GENOMIC DNA]</scope>
    <source>
        <strain evidence="5 6">NBRC 100758</strain>
    </source>
</reference>
<feature type="domain" description="HTH lacI-type" evidence="4">
    <location>
        <begin position="16"/>
        <end position="68"/>
    </location>
</feature>
<name>A0A511JBR4_9CELL</name>
<keyword evidence="2" id="KW-0238">DNA-binding</keyword>
<dbReference type="InterPro" id="IPR000843">
    <property type="entry name" value="HTH_LacI"/>
</dbReference>
<dbReference type="Gene3D" id="3.40.50.2300">
    <property type="match status" value="2"/>
</dbReference>
<sequence length="345" mass="37254">MRTARRATLRGMGHGIEDVARAAGVSTATVSRALRGLPHVTDATRERVRLAALELGYVATPSARSLATGRTRTIGLLLPWVSHWFFANVVEGAERTLREHDHDALLYTFDVFERGPRRRVETHVLRGRVDGILVVGLPLEPEEIVDLDALVRPLVFVGSGPGDRCTIRVDEQEVSRIAVDHLIGLGHRRIGHVTGHPDDVSPWSAGVLRTRAWRDVMGATGLTADALAYGNFDVGGGRAAAHELLTRHPDVTSVFVTSDEMAMGVIAAARDRGLRVPEDLSVIGVDGHELGEVVALTTVAQDVHAQGVLAARLVLAQIAGEEVPQRVTPQVRLVLRGSTAPPRDR</sequence>
<gene>
    <name evidence="5" type="ORF">CCO02nite_20840</name>
</gene>
<organism evidence="5 6">
    <name type="scientific">Cellulomonas composti</name>
    <dbReference type="NCBI Taxonomy" id="266130"/>
    <lineage>
        <taxon>Bacteria</taxon>
        <taxon>Bacillati</taxon>
        <taxon>Actinomycetota</taxon>
        <taxon>Actinomycetes</taxon>
        <taxon>Micrococcales</taxon>
        <taxon>Cellulomonadaceae</taxon>
        <taxon>Cellulomonas</taxon>
    </lineage>
</organism>
<dbReference type="GO" id="GO:0003700">
    <property type="term" value="F:DNA-binding transcription factor activity"/>
    <property type="evidence" value="ECO:0007669"/>
    <property type="project" value="TreeGrafter"/>
</dbReference>
<dbReference type="EMBL" id="BJWG01000008">
    <property type="protein sequence ID" value="GEL95426.1"/>
    <property type="molecule type" value="Genomic_DNA"/>
</dbReference>
<dbReference type="SUPFAM" id="SSF47413">
    <property type="entry name" value="lambda repressor-like DNA-binding domains"/>
    <property type="match status" value="1"/>
</dbReference>
<comment type="caution">
    <text evidence="5">The sequence shown here is derived from an EMBL/GenBank/DDBJ whole genome shotgun (WGS) entry which is preliminary data.</text>
</comment>
<dbReference type="PROSITE" id="PS50932">
    <property type="entry name" value="HTH_LACI_2"/>
    <property type="match status" value="1"/>
</dbReference>
<dbReference type="PROSITE" id="PS00356">
    <property type="entry name" value="HTH_LACI_1"/>
    <property type="match status" value="1"/>
</dbReference>
<dbReference type="Proteomes" id="UP000321720">
    <property type="component" value="Unassembled WGS sequence"/>
</dbReference>
<evidence type="ECO:0000256" key="3">
    <source>
        <dbReference type="ARBA" id="ARBA00023163"/>
    </source>
</evidence>
<proteinExistence type="predicted"/>
<dbReference type="Pfam" id="PF13377">
    <property type="entry name" value="Peripla_BP_3"/>
    <property type="match status" value="1"/>
</dbReference>
<accession>A0A511JBR4</accession>
<dbReference type="InterPro" id="IPR010982">
    <property type="entry name" value="Lambda_DNA-bd_dom_sf"/>
</dbReference>
<dbReference type="GO" id="GO:0000976">
    <property type="term" value="F:transcription cis-regulatory region binding"/>
    <property type="evidence" value="ECO:0007669"/>
    <property type="project" value="TreeGrafter"/>
</dbReference>
<dbReference type="SMART" id="SM00354">
    <property type="entry name" value="HTH_LACI"/>
    <property type="match status" value="1"/>
</dbReference>
<dbReference type="Pfam" id="PF00356">
    <property type="entry name" value="LacI"/>
    <property type="match status" value="1"/>
</dbReference>
<dbReference type="CDD" id="cd06267">
    <property type="entry name" value="PBP1_LacI_sugar_binding-like"/>
    <property type="match status" value="1"/>
</dbReference>
<evidence type="ECO:0000256" key="1">
    <source>
        <dbReference type="ARBA" id="ARBA00023015"/>
    </source>
</evidence>
<protein>
    <submittedName>
        <fullName evidence="5">Transcriptional regulator</fullName>
    </submittedName>
</protein>
<dbReference type="Gene3D" id="1.10.260.40">
    <property type="entry name" value="lambda repressor-like DNA-binding domains"/>
    <property type="match status" value="1"/>
</dbReference>
<dbReference type="AlphaFoldDB" id="A0A511JBR4"/>
<evidence type="ECO:0000259" key="4">
    <source>
        <dbReference type="PROSITE" id="PS50932"/>
    </source>
</evidence>
<keyword evidence="3" id="KW-0804">Transcription</keyword>
<dbReference type="PANTHER" id="PTHR30146">
    <property type="entry name" value="LACI-RELATED TRANSCRIPTIONAL REPRESSOR"/>
    <property type="match status" value="1"/>
</dbReference>
<dbReference type="InterPro" id="IPR028082">
    <property type="entry name" value="Peripla_BP_I"/>
</dbReference>
<keyword evidence="6" id="KW-1185">Reference proteome</keyword>
<dbReference type="SUPFAM" id="SSF53822">
    <property type="entry name" value="Periplasmic binding protein-like I"/>
    <property type="match status" value="1"/>
</dbReference>
<dbReference type="PANTHER" id="PTHR30146:SF109">
    <property type="entry name" value="HTH-TYPE TRANSCRIPTIONAL REGULATOR GALS"/>
    <property type="match status" value="1"/>
</dbReference>
<keyword evidence="1" id="KW-0805">Transcription regulation</keyword>
<evidence type="ECO:0000256" key="2">
    <source>
        <dbReference type="ARBA" id="ARBA00023125"/>
    </source>
</evidence>
<evidence type="ECO:0000313" key="5">
    <source>
        <dbReference type="EMBL" id="GEL95426.1"/>
    </source>
</evidence>